<comment type="similarity">
    <text evidence="2 7">Belongs to the cytochrome P450 family.</text>
</comment>
<keyword evidence="10" id="KW-1185">Reference proteome</keyword>
<keyword evidence="8" id="KW-1133">Transmembrane helix</keyword>
<dbReference type="PANTHER" id="PTHR24305:SF166">
    <property type="entry name" value="CYTOCHROME P450 12A4, MITOCHONDRIAL-RELATED"/>
    <property type="match status" value="1"/>
</dbReference>
<dbReference type="PANTHER" id="PTHR24305">
    <property type="entry name" value="CYTOCHROME P450"/>
    <property type="match status" value="1"/>
</dbReference>
<evidence type="ECO:0000256" key="5">
    <source>
        <dbReference type="ARBA" id="ARBA00023004"/>
    </source>
</evidence>
<dbReference type="InterPro" id="IPR002401">
    <property type="entry name" value="Cyt_P450_E_grp-I"/>
</dbReference>
<keyword evidence="4 7" id="KW-0560">Oxidoreductase</keyword>
<dbReference type="InterPro" id="IPR036396">
    <property type="entry name" value="Cyt_P450_sf"/>
</dbReference>
<keyword evidence="5 6" id="KW-0408">Iron</keyword>
<dbReference type="GO" id="GO:0005506">
    <property type="term" value="F:iron ion binding"/>
    <property type="evidence" value="ECO:0007669"/>
    <property type="project" value="InterPro"/>
</dbReference>
<dbReference type="AlphaFoldDB" id="A0A0B8N456"/>
<dbReference type="InterPro" id="IPR050121">
    <property type="entry name" value="Cytochrome_P450_monoxygenase"/>
</dbReference>
<keyword evidence="8" id="KW-0472">Membrane</keyword>
<dbReference type="GO" id="GO:0020037">
    <property type="term" value="F:heme binding"/>
    <property type="evidence" value="ECO:0007669"/>
    <property type="project" value="InterPro"/>
</dbReference>
<dbReference type="InterPro" id="IPR001128">
    <property type="entry name" value="Cyt_P450"/>
</dbReference>
<dbReference type="EMBL" id="DF933807">
    <property type="protein sequence ID" value="GAM33606.1"/>
    <property type="molecule type" value="Genomic_DNA"/>
</dbReference>
<gene>
    <name evidence="9" type="ORF">TCE0_011r00628</name>
</gene>
<dbReference type="Proteomes" id="UP000053095">
    <property type="component" value="Unassembled WGS sequence"/>
</dbReference>
<keyword evidence="6 7" id="KW-0349">Heme</keyword>
<reference evidence="10" key="1">
    <citation type="journal article" date="2015" name="Genome Announc.">
        <title>Draft genome sequence of Talaromyces cellulolyticus strain Y-94, a source of lignocellulosic biomass-degrading enzymes.</title>
        <authorList>
            <person name="Fujii T."/>
            <person name="Koike H."/>
            <person name="Sawayama S."/>
            <person name="Yano S."/>
            <person name="Inoue H."/>
        </authorList>
    </citation>
    <scope>NUCLEOTIDE SEQUENCE [LARGE SCALE GENOMIC DNA]</scope>
    <source>
        <strain evidence="10">Y-94</strain>
    </source>
</reference>
<dbReference type="SUPFAM" id="SSF48264">
    <property type="entry name" value="Cytochrome P450"/>
    <property type="match status" value="1"/>
</dbReference>
<keyword evidence="7" id="KW-0503">Monooxygenase</keyword>
<dbReference type="PRINTS" id="PR00385">
    <property type="entry name" value="P450"/>
</dbReference>
<keyword evidence="3 6" id="KW-0479">Metal-binding</keyword>
<evidence type="ECO:0000256" key="7">
    <source>
        <dbReference type="RuleBase" id="RU000461"/>
    </source>
</evidence>
<proteinExistence type="inferred from homology"/>
<dbReference type="GO" id="GO:0016705">
    <property type="term" value="F:oxidoreductase activity, acting on paired donors, with incorporation or reduction of molecular oxygen"/>
    <property type="evidence" value="ECO:0007669"/>
    <property type="project" value="InterPro"/>
</dbReference>
<protein>
    <submittedName>
        <fullName evidence="9">Cytochrome P450</fullName>
    </submittedName>
</protein>
<dbReference type="PRINTS" id="PR00463">
    <property type="entry name" value="EP450I"/>
</dbReference>
<evidence type="ECO:0000256" key="4">
    <source>
        <dbReference type="ARBA" id="ARBA00023002"/>
    </source>
</evidence>
<dbReference type="GO" id="GO:0004497">
    <property type="term" value="F:monooxygenase activity"/>
    <property type="evidence" value="ECO:0007669"/>
    <property type="project" value="UniProtKB-KW"/>
</dbReference>
<comment type="cofactor">
    <cofactor evidence="1 6">
        <name>heme</name>
        <dbReference type="ChEBI" id="CHEBI:30413"/>
    </cofactor>
</comment>
<evidence type="ECO:0000256" key="2">
    <source>
        <dbReference type="ARBA" id="ARBA00010617"/>
    </source>
</evidence>
<sequence length="530" mass="59837">MLPLSVALLIIVTVISIWVIGRYFKDEKQLRRFPSPSIAAFTPLWSMWQSWKGTQTIEICKVHEKLGPVVRIAPNHVSFTDPRAYKDIYGHGAPLVKDDFYAHIAEGNPSVAQATEKAVHSAKRRALAHVFSAKEITAMEPRVVATTQNLCAAIRNKISGRSVGEHDQTYSVVGSDNCVIFDVRPWVNMFTYDAISNMVFTNEYGFLKKGSDLCLSTDGAGQKKEVHAMDSFHSASRYNTITAQLPRPLYQLCRRFLFWVHGNKAGGYFGGMSRFQVQHRLRNQPAQPDLFSSFPAWPTEKRPDPMEEDELVAECATMLDAGNDTTQTTLVNCIFHLASNPEKQEKLYNALTSALSIDKKERADEIDFYVPNAKQIQDIPYLRAVLEENWRCRPPVARGLPRRTTGQGTTIAGHFIPPGVTVSAPIYALHRNETLFRRPLDFIPERWIPDEGFGKDEQEAKNLKEYCIPFSLGPRACIGRNLAYMEVSIVVAALVLNFEWELAEKCLDMPMIERFNNNPKELLVKGKVRG</sequence>
<evidence type="ECO:0000256" key="8">
    <source>
        <dbReference type="SAM" id="Phobius"/>
    </source>
</evidence>
<evidence type="ECO:0000313" key="10">
    <source>
        <dbReference type="Proteomes" id="UP000053095"/>
    </source>
</evidence>
<keyword evidence="8" id="KW-0812">Transmembrane</keyword>
<dbReference type="PROSITE" id="PS00086">
    <property type="entry name" value="CYTOCHROME_P450"/>
    <property type="match status" value="1"/>
</dbReference>
<evidence type="ECO:0000256" key="1">
    <source>
        <dbReference type="ARBA" id="ARBA00001971"/>
    </source>
</evidence>
<organism evidence="9 10">
    <name type="scientific">Talaromyces pinophilus</name>
    <name type="common">Penicillium pinophilum</name>
    <dbReference type="NCBI Taxonomy" id="128442"/>
    <lineage>
        <taxon>Eukaryota</taxon>
        <taxon>Fungi</taxon>
        <taxon>Dikarya</taxon>
        <taxon>Ascomycota</taxon>
        <taxon>Pezizomycotina</taxon>
        <taxon>Eurotiomycetes</taxon>
        <taxon>Eurotiomycetidae</taxon>
        <taxon>Eurotiales</taxon>
        <taxon>Trichocomaceae</taxon>
        <taxon>Talaromyces</taxon>
        <taxon>Talaromyces sect. Talaromyces</taxon>
    </lineage>
</organism>
<dbReference type="CDD" id="cd11061">
    <property type="entry name" value="CYP67-like"/>
    <property type="match status" value="1"/>
</dbReference>
<dbReference type="InterPro" id="IPR017972">
    <property type="entry name" value="Cyt_P450_CS"/>
</dbReference>
<dbReference type="Gene3D" id="1.10.630.10">
    <property type="entry name" value="Cytochrome P450"/>
    <property type="match status" value="1"/>
</dbReference>
<feature type="transmembrane region" description="Helical" evidence="8">
    <location>
        <begin position="6"/>
        <end position="24"/>
    </location>
</feature>
<name>A0A0B8N456_TALPI</name>
<evidence type="ECO:0000256" key="6">
    <source>
        <dbReference type="PIRSR" id="PIRSR602401-1"/>
    </source>
</evidence>
<feature type="binding site" description="axial binding residue" evidence="6">
    <location>
        <position position="477"/>
    </location>
    <ligand>
        <name>heme</name>
        <dbReference type="ChEBI" id="CHEBI:30413"/>
    </ligand>
    <ligandPart>
        <name>Fe</name>
        <dbReference type="ChEBI" id="CHEBI:18248"/>
    </ligandPart>
</feature>
<accession>A0A0B8N456</accession>
<dbReference type="Pfam" id="PF00067">
    <property type="entry name" value="p450"/>
    <property type="match status" value="1"/>
</dbReference>
<evidence type="ECO:0000313" key="9">
    <source>
        <dbReference type="EMBL" id="GAM33606.1"/>
    </source>
</evidence>
<evidence type="ECO:0000256" key="3">
    <source>
        <dbReference type="ARBA" id="ARBA00022723"/>
    </source>
</evidence>